<keyword evidence="2" id="KW-0560">Oxidoreductase</keyword>
<gene>
    <name evidence="3" type="ORF">D6D15_01998</name>
</gene>
<accession>A0A4S9BMN9</accession>
<proteinExistence type="inferred from homology"/>
<organism evidence="3 4">
    <name type="scientific">Aureobasidium pullulans</name>
    <name type="common">Black yeast</name>
    <name type="synonym">Pullularia pullulans</name>
    <dbReference type="NCBI Taxonomy" id="5580"/>
    <lineage>
        <taxon>Eukaryota</taxon>
        <taxon>Fungi</taxon>
        <taxon>Dikarya</taxon>
        <taxon>Ascomycota</taxon>
        <taxon>Pezizomycotina</taxon>
        <taxon>Dothideomycetes</taxon>
        <taxon>Dothideomycetidae</taxon>
        <taxon>Dothideales</taxon>
        <taxon>Saccotheciaceae</taxon>
        <taxon>Aureobasidium</taxon>
    </lineage>
</organism>
<dbReference type="InterPro" id="IPR002347">
    <property type="entry name" value="SDR_fam"/>
</dbReference>
<comment type="similarity">
    <text evidence="1">Belongs to the short-chain dehydrogenases/reductases (SDR) family.</text>
</comment>
<dbReference type="Pfam" id="PF00106">
    <property type="entry name" value="adh_short"/>
    <property type="match status" value="1"/>
</dbReference>
<evidence type="ECO:0000313" key="4">
    <source>
        <dbReference type="Proteomes" id="UP000304928"/>
    </source>
</evidence>
<evidence type="ECO:0000256" key="2">
    <source>
        <dbReference type="ARBA" id="ARBA00023002"/>
    </source>
</evidence>
<evidence type="ECO:0000256" key="1">
    <source>
        <dbReference type="ARBA" id="ARBA00006484"/>
    </source>
</evidence>
<dbReference type="Gene3D" id="3.40.50.720">
    <property type="entry name" value="NAD(P)-binding Rossmann-like Domain"/>
    <property type="match status" value="1"/>
</dbReference>
<name>A0A4S9BMN9_AURPU</name>
<dbReference type="Proteomes" id="UP000304928">
    <property type="component" value="Unassembled WGS sequence"/>
</dbReference>
<dbReference type="PANTHER" id="PTHR24320:SF33">
    <property type="entry name" value="OXIDOREDUCTASE BLI-4, MITOCHONDRIAL-RELATED"/>
    <property type="match status" value="1"/>
</dbReference>
<dbReference type="PANTHER" id="PTHR24320">
    <property type="entry name" value="RETINOL DEHYDROGENASE"/>
    <property type="match status" value="1"/>
</dbReference>
<dbReference type="EMBL" id="QZAR01000018">
    <property type="protein sequence ID" value="THW94594.1"/>
    <property type="molecule type" value="Genomic_DNA"/>
</dbReference>
<dbReference type="PRINTS" id="PR00081">
    <property type="entry name" value="GDHRDH"/>
</dbReference>
<dbReference type="InterPro" id="IPR036291">
    <property type="entry name" value="NAD(P)-bd_dom_sf"/>
</dbReference>
<protein>
    <submittedName>
        <fullName evidence="3">Retinol dehydrogenase 12</fullName>
    </submittedName>
</protein>
<dbReference type="AlphaFoldDB" id="A0A4S9BMN9"/>
<reference evidence="3 4" key="1">
    <citation type="submission" date="2018-10" db="EMBL/GenBank/DDBJ databases">
        <title>Fifty Aureobasidium pullulans genomes reveal a recombining polyextremotolerant generalist.</title>
        <authorList>
            <person name="Gostincar C."/>
            <person name="Turk M."/>
            <person name="Zajc J."/>
            <person name="Gunde-Cimerman N."/>
        </authorList>
    </citation>
    <scope>NUCLEOTIDE SEQUENCE [LARGE SCALE GENOMIC DNA]</scope>
    <source>
        <strain evidence="3 4">EXF-10507</strain>
    </source>
</reference>
<evidence type="ECO:0000313" key="3">
    <source>
        <dbReference type="EMBL" id="THW94594.1"/>
    </source>
</evidence>
<dbReference type="SUPFAM" id="SSF51735">
    <property type="entry name" value="NAD(P)-binding Rossmann-fold domains"/>
    <property type="match status" value="1"/>
</dbReference>
<dbReference type="GO" id="GO:0016491">
    <property type="term" value="F:oxidoreductase activity"/>
    <property type="evidence" value="ECO:0007669"/>
    <property type="project" value="UniProtKB-KW"/>
</dbReference>
<comment type="caution">
    <text evidence="3">The sequence shown here is derived from an EMBL/GenBank/DDBJ whole genome shotgun (WGS) entry which is preliminary data.</text>
</comment>
<sequence length="353" mass="38779">MHTEISNITMETIRNTISENLGGPAHALASPENSFSLDEVPDLSGKVAVVTGGSEGIGFGITHTLLSRNIAKLFVLSLRQEVVDEALDAIAEEFGPEARKKFIWKQCDLSDWVQTGKVAAEIASQTDRIDILMNNAARGIMTRQLSEHNGIDLHMASNHFGHVVLTSHLLPTIKEWADKGNTVRIVNTSSNLHAQTPKETEFASVEELNKDYGPQPQYGRSKLANLLYAKWLNEHLKTSHPNIIVNAIHPGIVDTAQTNVHIHEAFPLLGYGMSIGLKPFRKSQFEGCVSAMYAATVAKTGGNYICPQKVYETPSEKGQDMAMADRLMKLTAEIVEQKTRTESSAKGCPFKED</sequence>